<protein>
    <submittedName>
        <fullName evidence="2">Uncharacterized protein</fullName>
    </submittedName>
</protein>
<dbReference type="Proteomes" id="UP000639643">
    <property type="component" value="Unassembled WGS sequence"/>
</dbReference>
<feature type="region of interest" description="Disordered" evidence="1">
    <location>
        <begin position="1"/>
        <end position="26"/>
    </location>
</feature>
<evidence type="ECO:0000256" key="1">
    <source>
        <dbReference type="SAM" id="MobiDB-lite"/>
    </source>
</evidence>
<keyword evidence="3" id="KW-1185">Reference proteome</keyword>
<organism evidence="2 3">
    <name type="scientific">Colletotrichum musicola</name>
    <dbReference type="NCBI Taxonomy" id="2175873"/>
    <lineage>
        <taxon>Eukaryota</taxon>
        <taxon>Fungi</taxon>
        <taxon>Dikarya</taxon>
        <taxon>Ascomycota</taxon>
        <taxon>Pezizomycotina</taxon>
        <taxon>Sordariomycetes</taxon>
        <taxon>Hypocreomycetidae</taxon>
        <taxon>Glomerellales</taxon>
        <taxon>Glomerellaceae</taxon>
        <taxon>Colletotrichum</taxon>
        <taxon>Colletotrichum orchidearum species complex</taxon>
    </lineage>
</organism>
<dbReference type="AlphaFoldDB" id="A0A8H6NVA7"/>
<sequence>MQLQPLNLSAVPQAPGLTSINPPPTGTHFPSARAKIRLALHLDATATARPSILASRYVYYKVHYTRYASLRTTNDKAQNPALMNLWGLGPRRGEAQFLEGDWLLKNGRADRRQAASASAAASPAAAPRTLVRRQLSRQHPGPRGLAPGREETTKLPTQNIKGPGSLWPISCQ</sequence>
<accession>A0A8H6NVA7</accession>
<dbReference type="EMBL" id="WIGM01000045">
    <property type="protein sequence ID" value="KAF6843287.1"/>
    <property type="molecule type" value="Genomic_DNA"/>
</dbReference>
<comment type="caution">
    <text evidence="2">The sequence shown here is derived from an EMBL/GenBank/DDBJ whole genome shotgun (WGS) entry which is preliminary data.</text>
</comment>
<reference evidence="2" key="1">
    <citation type="journal article" date="2020" name="Phytopathology">
        <title>Genome Sequence Resources of Colletotrichum truncatum, C. plurivorum, C. musicola, and C. sojae: Four Species Pathogenic to Soybean (Glycine max).</title>
        <authorList>
            <person name="Rogerio F."/>
            <person name="Boufleur T.R."/>
            <person name="Ciampi-Guillardi M."/>
            <person name="Sukno S.A."/>
            <person name="Thon M.R."/>
            <person name="Massola Junior N.S."/>
            <person name="Baroncelli R."/>
        </authorList>
    </citation>
    <scope>NUCLEOTIDE SEQUENCE</scope>
    <source>
        <strain evidence="2">LFN0074</strain>
    </source>
</reference>
<gene>
    <name evidence="2" type="ORF">CMUS01_02260</name>
</gene>
<feature type="region of interest" description="Disordered" evidence="1">
    <location>
        <begin position="114"/>
        <end position="172"/>
    </location>
</feature>
<proteinExistence type="predicted"/>
<evidence type="ECO:0000313" key="2">
    <source>
        <dbReference type="EMBL" id="KAF6843287.1"/>
    </source>
</evidence>
<name>A0A8H6NVA7_9PEZI</name>
<evidence type="ECO:0000313" key="3">
    <source>
        <dbReference type="Proteomes" id="UP000639643"/>
    </source>
</evidence>
<feature type="compositionally biased region" description="Low complexity" evidence="1">
    <location>
        <begin position="114"/>
        <end position="127"/>
    </location>
</feature>